<feature type="domain" description="ORC1/DEAH AAA+ ATPase" evidence="1">
    <location>
        <begin position="35"/>
        <end position="194"/>
    </location>
</feature>
<dbReference type="AlphaFoldDB" id="A0A235HD59"/>
<sequence length="388" mass="42505">MPASTSKFLFHRPELARQIVDRLTGDSPFGAEPTLCLTAPRRTGKSTFLRHDLAPELENRHIEVIYVDLWSDRNADPGHLIAEAIKQALRRAEGVPVRVARSVGLSKVGVGATAIDLDRIGQPQGATLTDALGALIDRTDKRVALVVDEAQHAIVTEAGLNAMFALKAARDTLNTREDSADGPNLVLVLTGSHRDKLGRLVLGRDQPFYGASVQNFPLLGRDFTDAYTAWLNVRLAADNRFEPADVFAAFDVVGRRPEILAQILKDIALDDGAGELRKALSTGAETLRGRLWQDYESAWSSLTPLQQAVIERLVTEEAQFTPFSAASLAAYSSDVGEPVEVPSVQAAIEALRRDNLVWRSARGQYALEDQGMAEWLKARRPAERPEQT</sequence>
<reference evidence="2 3" key="1">
    <citation type="submission" date="2017-07" db="EMBL/GenBank/DDBJ databases">
        <title>Whole genome sequence of Azospirillum brasilense 2A1, a potential biofertilizer strain.</title>
        <authorList>
            <person name="Fontana C.A."/>
            <person name="Toffoli L.M."/>
            <person name="Salazar S.M."/>
            <person name="Puglisi E."/>
            <person name="Pedraza R."/>
            <person name="Bassi D."/>
            <person name="Cocconcelli P.S."/>
        </authorList>
    </citation>
    <scope>NUCLEOTIDE SEQUENCE [LARGE SCALE GENOMIC DNA]</scope>
    <source>
        <strain evidence="2 3">2A1</strain>
        <plasmid evidence="2">unnamed</plasmid>
    </source>
</reference>
<dbReference type="Pfam" id="PF13401">
    <property type="entry name" value="AAA_22"/>
    <property type="match status" value="1"/>
</dbReference>
<dbReference type="PANTHER" id="PTHR34301">
    <property type="entry name" value="DNA-BINDING PROTEIN-RELATED"/>
    <property type="match status" value="1"/>
</dbReference>
<dbReference type="RefSeq" id="WP_094304015.1">
    <property type="nucleotide sequence ID" value="NZ_NOWT01000012.1"/>
</dbReference>
<dbReference type="Proteomes" id="UP000215367">
    <property type="component" value="Unassembled WGS sequence"/>
</dbReference>
<evidence type="ECO:0000259" key="1">
    <source>
        <dbReference type="Pfam" id="PF13401"/>
    </source>
</evidence>
<evidence type="ECO:0000313" key="2">
    <source>
        <dbReference type="EMBL" id="OYD83741.1"/>
    </source>
</evidence>
<protein>
    <recommendedName>
        <fullName evidence="1">ORC1/DEAH AAA+ ATPase domain-containing protein</fullName>
    </recommendedName>
</protein>
<dbReference type="PANTHER" id="PTHR34301:SF8">
    <property type="entry name" value="ATPASE DOMAIN-CONTAINING PROTEIN"/>
    <property type="match status" value="1"/>
</dbReference>
<organism evidence="2 3">
    <name type="scientific">Azospirillum brasilense</name>
    <dbReference type="NCBI Taxonomy" id="192"/>
    <lineage>
        <taxon>Bacteria</taxon>
        <taxon>Pseudomonadati</taxon>
        <taxon>Pseudomonadota</taxon>
        <taxon>Alphaproteobacteria</taxon>
        <taxon>Rhodospirillales</taxon>
        <taxon>Azospirillaceae</taxon>
        <taxon>Azospirillum</taxon>
    </lineage>
</organism>
<proteinExistence type="predicted"/>
<name>A0A235HD59_AZOBR</name>
<comment type="caution">
    <text evidence="2">The sequence shown here is derived from an EMBL/GenBank/DDBJ whole genome shotgun (WGS) entry which is preliminary data.</text>
</comment>
<dbReference type="SUPFAM" id="SSF52540">
    <property type="entry name" value="P-loop containing nucleoside triphosphate hydrolases"/>
    <property type="match status" value="1"/>
</dbReference>
<dbReference type="InterPro" id="IPR027417">
    <property type="entry name" value="P-loop_NTPase"/>
</dbReference>
<gene>
    <name evidence="2" type="ORF">CHT98_14745</name>
</gene>
<dbReference type="InterPro" id="IPR049945">
    <property type="entry name" value="AAA_22"/>
</dbReference>
<dbReference type="EMBL" id="NOWT01000012">
    <property type="protein sequence ID" value="OYD83741.1"/>
    <property type="molecule type" value="Genomic_DNA"/>
</dbReference>
<accession>A0A235HD59</accession>
<geneLocation type="plasmid" evidence="2">
    <name>unnamed</name>
</geneLocation>
<dbReference type="GO" id="GO:0016887">
    <property type="term" value="F:ATP hydrolysis activity"/>
    <property type="evidence" value="ECO:0007669"/>
    <property type="project" value="InterPro"/>
</dbReference>
<evidence type="ECO:0000313" key="3">
    <source>
        <dbReference type="Proteomes" id="UP000215367"/>
    </source>
</evidence>
<dbReference type="Gene3D" id="3.40.50.300">
    <property type="entry name" value="P-loop containing nucleotide triphosphate hydrolases"/>
    <property type="match status" value="1"/>
</dbReference>
<keyword evidence="2" id="KW-0614">Plasmid</keyword>